<keyword evidence="2" id="KW-1185">Reference proteome</keyword>
<dbReference type="Proteomes" id="UP001163321">
    <property type="component" value="Chromosome 10"/>
</dbReference>
<proteinExistence type="predicted"/>
<organism evidence="1 2">
    <name type="scientific">Peronosclerospora sorghi</name>
    <dbReference type="NCBI Taxonomy" id="230839"/>
    <lineage>
        <taxon>Eukaryota</taxon>
        <taxon>Sar</taxon>
        <taxon>Stramenopiles</taxon>
        <taxon>Oomycota</taxon>
        <taxon>Peronosporomycetes</taxon>
        <taxon>Peronosporales</taxon>
        <taxon>Peronosporaceae</taxon>
        <taxon>Peronosclerospora</taxon>
    </lineage>
</organism>
<protein>
    <submittedName>
        <fullName evidence="1">Uncharacterized protein</fullName>
    </submittedName>
</protein>
<evidence type="ECO:0000313" key="2">
    <source>
        <dbReference type="Proteomes" id="UP001163321"/>
    </source>
</evidence>
<comment type="caution">
    <text evidence="1">The sequence shown here is derived from an EMBL/GenBank/DDBJ whole genome shotgun (WGS) entry which is preliminary data.</text>
</comment>
<dbReference type="EMBL" id="CM047589">
    <property type="protein sequence ID" value="KAI9920512.1"/>
    <property type="molecule type" value="Genomic_DNA"/>
</dbReference>
<accession>A0ACC0WP43</accession>
<name>A0ACC0WP43_9STRA</name>
<sequence>MDQIKVVLSGAGDKVTSVASDASNKLASVTGDKKNVVKSDAATSESPSDVVMSTCPSLTRQQRMIGFVSCFVLGYIVSFGVLALYTIFGSKRECKVSSLVLLLLLCQSTFALMLGSDNGAKFGVTYSLGNIISLCGSAFLVGPKQQAKLMFKPVRRIATIIYLVMIVIVLIVAFAAPQLGLVILLLVIIQCVAAVWYGNVQELSMKYKSVDSFCHLFLSKGIRPAIFHTDARCWQVSPRNFVELLSKLAKK</sequence>
<reference evidence="1 2" key="1">
    <citation type="journal article" date="2022" name="bioRxiv">
        <title>The genome of the oomycete Peronosclerospora sorghi, a cosmopolitan pathogen of maize and sorghum, is inflated with dispersed pseudogenes.</title>
        <authorList>
            <person name="Fletcher K."/>
            <person name="Martin F."/>
            <person name="Isakeit T."/>
            <person name="Cavanaugh K."/>
            <person name="Magill C."/>
            <person name="Michelmore R."/>
        </authorList>
    </citation>
    <scope>NUCLEOTIDE SEQUENCE [LARGE SCALE GENOMIC DNA]</scope>
    <source>
        <strain evidence="1">P6</strain>
    </source>
</reference>
<evidence type="ECO:0000313" key="1">
    <source>
        <dbReference type="EMBL" id="KAI9920512.1"/>
    </source>
</evidence>
<gene>
    <name evidence="1" type="ORF">PsorP6_015666</name>
</gene>